<dbReference type="AlphaFoldDB" id="X1N410"/>
<name>X1N410_9ZZZZ</name>
<comment type="caution">
    <text evidence="1">The sequence shown here is derived from an EMBL/GenBank/DDBJ whole genome shotgun (WGS) entry which is preliminary data.</text>
</comment>
<gene>
    <name evidence="1" type="ORF">S06H3_20337</name>
</gene>
<reference evidence="1" key="1">
    <citation type="journal article" date="2014" name="Front. Microbiol.">
        <title>High frequency of phylogenetically diverse reductive dehalogenase-homologous genes in deep subseafloor sedimentary metagenomes.</title>
        <authorList>
            <person name="Kawai M."/>
            <person name="Futagami T."/>
            <person name="Toyoda A."/>
            <person name="Takaki Y."/>
            <person name="Nishi S."/>
            <person name="Hori S."/>
            <person name="Arai W."/>
            <person name="Tsubouchi T."/>
            <person name="Morono Y."/>
            <person name="Uchiyama I."/>
            <person name="Ito T."/>
            <person name="Fujiyama A."/>
            <person name="Inagaki F."/>
            <person name="Takami H."/>
        </authorList>
    </citation>
    <scope>NUCLEOTIDE SEQUENCE</scope>
    <source>
        <strain evidence="1">Expedition CK06-06</strain>
    </source>
</reference>
<protein>
    <submittedName>
        <fullName evidence="1">Uncharacterized protein</fullName>
    </submittedName>
</protein>
<organism evidence="1">
    <name type="scientific">marine sediment metagenome</name>
    <dbReference type="NCBI Taxonomy" id="412755"/>
    <lineage>
        <taxon>unclassified sequences</taxon>
        <taxon>metagenomes</taxon>
        <taxon>ecological metagenomes</taxon>
    </lineage>
</organism>
<dbReference type="EMBL" id="BARV01010521">
    <property type="protein sequence ID" value="GAI13349.1"/>
    <property type="molecule type" value="Genomic_DNA"/>
</dbReference>
<proteinExistence type="predicted"/>
<sequence length="276" mass="31139">KQYNIANPDKPIPEGSKFIRQIKETDEIEYEAAPPPLDYPSLEKKFLTESDWYRQSTMRMALATVWPWADWETFITRWKERAFEKLSNADQKKVLEHYAQLVLTPEGKPAKFKVPPQLLPVAKVISITGWGERMVGVRPFRSTEELSKTVLEASKLVIPGVWTLDIMDMEPWQIAVNAAIDVAFIGLVFGPPVVRALRPSLRVTKAAARTAGTAQVKMVRALKELRTTSVTSPRYAKVASTAQKAIYTSMRADRAFIDRLAVLKNVRTGELAKGRI</sequence>
<accession>X1N410</accession>
<feature type="non-terminal residue" evidence="1">
    <location>
        <position position="276"/>
    </location>
</feature>
<feature type="non-terminal residue" evidence="1">
    <location>
        <position position="1"/>
    </location>
</feature>
<evidence type="ECO:0000313" key="1">
    <source>
        <dbReference type="EMBL" id="GAI13349.1"/>
    </source>
</evidence>